<keyword evidence="2" id="KW-0813">Transport</keyword>
<sequence length="560" mass="62359">MSTIHGGHHHHDDAADFLPANPIPSADVYSKDLEAGKGTTEHIETASVNEDKQPAERDIHYDGGDDAAQPRTGLRKLLRRNPSMDFMREVAEANETELDPYEVKKVERKIYWLIVPALFIDYIFYYVDKTTLSYAALFDFKKDLHLKGDNYNNLSSIFYIGWLVWAIPGNLLLAKFPLAKYLSINIFLWGVFLMVQASSKDYGDMVAFRFVSGMFEAVADPCFVAITGMWFTRRQQPTVIGYWYAGNGVGIALGGLIGYGIGHIGGSLASWRYEFLIIGAVCSLWAIVMGILIPDAPHTARWLTRREAVVTMSRKRHDHHTVEKRQLKWDQVIETVKDVKIYLYFFLGFFANVPNGATSNFGTLVIKGFGFSTLNVTLLQIPYGTFIAVMILAAIFVNHKTHHLNIRTYLMAGVTCLTVLGFALMAFTKGIAPRLIGYYLTGSSNAVFVLALSLVSGNVGGTTKKVLASAAIFLGVAVGNIVGPYSFLTKEAPTYHTGIIVCMCSRVAEIFVILALRLCFVGPNKSRDKKYQEGDESCNPDVQVFVDLTDKQNLHFRYVA</sequence>
<feature type="transmembrane region" description="Helical" evidence="7">
    <location>
        <begin position="242"/>
        <end position="261"/>
    </location>
</feature>
<comment type="subcellular location">
    <subcellularLocation>
        <location evidence="1">Membrane</location>
        <topology evidence="1">Multi-pass membrane protein</topology>
    </subcellularLocation>
</comment>
<dbReference type="RefSeq" id="XP_066073679.1">
    <property type="nucleotide sequence ID" value="XM_066217582.1"/>
</dbReference>
<name>A0AAX4JPA7_9TREE</name>
<dbReference type="AlphaFoldDB" id="A0AAX4JPA7"/>
<feature type="transmembrane region" description="Helical" evidence="7">
    <location>
        <begin position="181"/>
        <end position="198"/>
    </location>
</feature>
<evidence type="ECO:0000313" key="9">
    <source>
        <dbReference type="EMBL" id="WWC86916.1"/>
    </source>
</evidence>
<protein>
    <recommendedName>
        <fullName evidence="8">Major facilitator superfamily (MFS) profile domain-containing protein</fullName>
    </recommendedName>
</protein>
<keyword evidence="5 7" id="KW-0472">Membrane</keyword>
<feature type="transmembrane region" description="Helical" evidence="7">
    <location>
        <begin position="273"/>
        <end position="293"/>
    </location>
</feature>
<feature type="region of interest" description="Disordered" evidence="6">
    <location>
        <begin position="41"/>
        <end position="67"/>
    </location>
</feature>
<evidence type="ECO:0000256" key="4">
    <source>
        <dbReference type="ARBA" id="ARBA00022989"/>
    </source>
</evidence>
<evidence type="ECO:0000256" key="6">
    <source>
        <dbReference type="SAM" id="MobiDB-lite"/>
    </source>
</evidence>
<evidence type="ECO:0000256" key="3">
    <source>
        <dbReference type="ARBA" id="ARBA00022692"/>
    </source>
</evidence>
<dbReference type="GO" id="GO:0016020">
    <property type="term" value="C:membrane"/>
    <property type="evidence" value="ECO:0007669"/>
    <property type="project" value="UniProtKB-SubCell"/>
</dbReference>
<dbReference type="Gene3D" id="1.20.1250.20">
    <property type="entry name" value="MFS general substrate transporter like domains"/>
    <property type="match status" value="2"/>
</dbReference>
<dbReference type="InterPro" id="IPR011701">
    <property type="entry name" value="MFS"/>
</dbReference>
<dbReference type="SUPFAM" id="SSF103473">
    <property type="entry name" value="MFS general substrate transporter"/>
    <property type="match status" value="1"/>
</dbReference>
<dbReference type="EMBL" id="CP144099">
    <property type="protein sequence ID" value="WWC86916.1"/>
    <property type="molecule type" value="Genomic_DNA"/>
</dbReference>
<feature type="transmembrane region" description="Helical" evidence="7">
    <location>
        <begin position="378"/>
        <end position="397"/>
    </location>
</feature>
<dbReference type="Pfam" id="PF07690">
    <property type="entry name" value="MFS_1"/>
    <property type="match status" value="1"/>
</dbReference>
<gene>
    <name evidence="9" type="ORF">L201_001795</name>
</gene>
<evidence type="ECO:0000256" key="1">
    <source>
        <dbReference type="ARBA" id="ARBA00004141"/>
    </source>
</evidence>
<reference evidence="9 10" key="1">
    <citation type="submission" date="2024-01" db="EMBL/GenBank/DDBJ databases">
        <title>Comparative genomics of Cryptococcus and Kwoniella reveals pathogenesis evolution and contrasting modes of karyotype evolution via chromosome fusion or intercentromeric recombination.</title>
        <authorList>
            <person name="Coelho M.A."/>
            <person name="David-Palma M."/>
            <person name="Shea T."/>
            <person name="Bowers K."/>
            <person name="McGinley-Smith S."/>
            <person name="Mohammad A.W."/>
            <person name="Gnirke A."/>
            <person name="Yurkov A.M."/>
            <person name="Nowrousian M."/>
            <person name="Sun S."/>
            <person name="Cuomo C.A."/>
            <person name="Heitman J."/>
        </authorList>
    </citation>
    <scope>NUCLEOTIDE SEQUENCE [LARGE SCALE GENOMIC DNA]</scope>
    <source>
        <strain evidence="9 10">CBS 6074</strain>
    </source>
</reference>
<feature type="transmembrane region" description="Helical" evidence="7">
    <location>
        <begin position="436"/>
        <end position="455"/>
    </location>
</feature>
<dbReference type="GO" id="GO:0022857">
    <property type="term" value="F:transmembrane transporter activity"/>
    <property type="evidence" value="ECO:0007669"/>
    <property type="project" value="InterPro"/>
</dbReference>
<dbReference type="PROSITE" id="PS50850">
    <property type="entry name" value="MFS"/>
    <property type="match status" value="1"/>
</dbReference>
<keyword evidence="10" id="KW-1185">Reference proteome</keyword>
<keyword evidence="4 7" id="KW-1133">Transmembrane helix</keyword>
<dbReference type="Proteomes" id="UP001355207">
    <property type="component" value="Chromosome 2"/>
</dbReference>
<feature type="transmembrane region" description="Helical" evidence="7">
    <location>
        <begin position="110"/>
        <end position="127"/>
    </location>
</feature>
<feature type="transmembrane region" description="Helical" evidence="7">
    <location>
        <begin position="156"/>
        <end position="174"/>
    </location>
</feature>
<evidence type="ECO:0000259" key="8">
    <source>
        <dbReference type="PROSITE" id="PS50850"/>
    </source>
</evidence>
<feature type="transmembrane region" description="Helical" evidence="7">
    <location>
        <begin position="494"/>
        <end position="520"/>
    </location>
</feature>
<proteinExistence type="predicted"/>
<dbReference type="InterPro" id="IPR020846">
    <property type="entry name" value="MFS_dom"/>
</dbReference>
<feature type="transmembrane region" description="Helical" evidence="7">
    <location>
        <begin position="409"/>
        <end position="430"/>
    </location>
</feature>
<feature type="transmembrane region" description="Helical" evidence="7">
    <location>
        <begin position="341"/>
        <end position="366"/>
    </location>
</feature>
<evidence type="ECO:0000256" key="2">
    <source>
        <dbReference type="ARBA" id="ARBA00022448"/>
    </source>
</evidence>
<dbReference type="GeneID" id="91092467"/>
<feature type="transmembrane region" description="Helical" evidence="7">
    <location>
        <begin position="467"/>
        <end position="488"/>
    </location>
</feature>
<feature type="domain" description="Major facilitator superfamily (MFS) profile" evidence="8">
    <location>
        <begin position="114"/>
        <end position="526"/>
    </location>
</feature>
<dbReference type="PANTHER" id="PTHR43791">
    <property type="entry name" value="PERMEASE-RELATED"/>
    <property type="match status" value="1"/>
</dbReference>
<keyword evidence="3 7" id="KW-0812">Transmembrane</keyword>
<dbReference type="PANTHER" id="PTHR43791:SF97">
    <property type="entry name" value="ALLANTOATE TRANSPORTER, PUTATIVE (AFU_ORTHOLOGUE AFUA_1G14700)-RELATED"/>
    <property type="match status" value="1"/>
</dbReference>
<evidence type="ECO:0000313" key="10">
    <source>
        <dbReference type="Proteomes" id="UP001355207"/>
    </source>
</evidence>
<accession>A0AAX4JPA7</accession>
<organism evidence="9 10">
    <name type="scientific">Kwoniella dendrophila CBS 6074</name>
    <dbReference type="NCBI Taxonomy" id="1295534"/>
    <lineage>
        <taxon>Eukaryota</taxon>
        <taxon>Fungi</taxon>
        <taxon>Dikarya</taxon>
        <taxon>Basidiomycota</taxon>
        <taxon>Agaricomycotina</taxon>
        <taxon>Tremellomycetes</taxon>
        <taxon>Tremellales</taxon>
        <taxon>Cryptococcaceae</taxon>
        <taxon>Kwoniella</taxon>
    </lineage>
</organism>
<evidence type="ECO:0000256" key="5">
    <source>
        <dbReference type="ARBA" id="ARBA00023136"/>
    </source>
</evidence>
<dbReference type="InterPro" id="IPR036259">
    <property type="entry name" value="MFS_trans_sf"/>
</dbReference>
<feature type="compositionally biased region" description="Basic and acidic residues" evidence="6">
    <location>
        <begin position="41"/>
        <end position="63"/>
    </location>
</feature>
<feature type="transmembrane region" description="Helical" evidence="7">
    <location>
        <begin position="210"/>
        <end position="230"/>
    </location>
</feature>
<evidence type="ECO:0000256" key="7">
    <source>
        <dbReference type="SAM" id="Phobius"/>
    </source>
</evidence>